<protein>
    <submittedName>
        <fullName evidence="1">Uncharacterized protein</fullName>
    </submittedName>
</protein>
<dbReference type="EMBL" id="CAEKKB010000001">
    <property type="protein sequence ID" value="CAB4297247.1"/>
    <property type="molecule type" value="Genomic_DNA"/>
</dbReference>
<evidence type="ECO:0000313" key="1">
    <source>
        <dbReference type="EMBL" id="CAB4297247.1"/>
    </source>
</evidence>
<gene>
    <name evidence="1" type="ORF">ORAREDHAP_LOCUS9028</name>
</gene>
<reference evidence="2" key="1">
    <citation type="journal article" date="2020" name="Genome Biol.">
        <title>Gamete binning: chromosome-level and haplotype-resolved genome assembly enabled by high-throughput single-cell sequencing of gamete genomes.</title>
        <authorList>
            <person name="Campoy J.A."/>
            <person name="Sun H."/>
            <person name="Goel M."/>
            <person name="Jiao W.-B."/>
            <person name="Folz-Donahue K."/>
            <person name="Wang N."/>
            <person name="Rubio M."/>
            <person name="Liu C."/>
            <person name="Kukat C."/>
            <person name="Ruiz D."/>
            <person name="Huettel B."/>
            <person name="Schneeberger K."/>
        </authorList>
    </citation>
    <scope>NUCLEOTIDE SEQUENCE [LARGE SCALE GENOMIC DNA]</scope>
    <source>
        <strain evidence="2">cv. Rojo Pasion</strain>
    </source>
</reference>
<sequence length="96" mass="10689">MRKARIHAKKVPVCKGDEGVKMGARAWPPLKNWSCVIGIVIWMKRAWYDNIRASQAVLVLSEIMESPGAELKIICMATEEYGWVATALAVCGIVWS</sequence>
<accession>A0A6J5WBQ1</accession>
<dbReference type="AlphaFoldDB" id="A0A6J5WBQ1"/>
<dbReference type="Proteomes" id="UP000507245">
    <property type="component" value="Unassembled WGS sequence"/>
</dbReference>
<organism evidence="1 2">
    <name type="scientific">Prunus armeniaca</name>
    <name type="common">Apricot</name>
    <name type="synonym">Armeniaca vulgaris</name>
    <dbReference type="NCBI Taxonomy" id="36596"/>
    <lineage>
        <taxon>Eukaryota</taxon>
        <taxon>Viridiplantae</taxon>
        <taxon>Streptophyta</taxon>
        <taxon>Embryophyta</taxon>
        <taxon>Tracheophyta</taxon>
        <taxon>Spermatophyta</taxon>
        <taxon>Magnoliopsida</taxon>
        <taxon>eudicotyledons</taxon>
        <taxon>Gunneridae</taxon>
        <taxon>Pentapetalae</taxon>
        <taxon>rosids</taxon>
        <taxon>fabids</taxon>
        <taxon>Rosales</taxon>
        <taxon>Rosaceae</taxon>
        <taxon>Amygdaloideae</taxon>
        <taxon>Amygdaleae</taxon>
        <taxon>Prunus</taxon>
    </lineage>
</organism>
<proteinExistence type="predicted"/>
<keyword evidence="2" id="KW-1185">Reference proteome</keyword>
<name>A0A6J5WBQ1_PRUAR</name>
<evidence type="ECO:0000313" key="2">
    <source>
        <dbReference type="Proteomes" id="UP000507245"/>
    </source>
</evidence>